<evidence type="ECO:0000256" key="9">
    <source>
        <dbReference type="ARBA" id="ARBA00023157"/>
    </source>
</evidence>
<evidence type="ECO:0000259" key="15">
    <source>
        <dbReference type="PROSITE" id="PS50262"/>
    </source>
</evidence>
<keyword evidence="10 13" id="KW-0675">Receptor</keyword>
<dbReference type="Gene3D" id="1.20.1070.10">
    <property type="entry name" value="Rhodopsin 7-helix transmembrane proteins"/>
    <property type="match status" value="1"/>
</dbReference>
<dbReference type="Proteomes" id="UP001181693">
    <property type="component" value="Unassembled WGS sequence"/>
</dbReference>
<dbReference type="PRINTS" id="PR00245">
    <property type="entry name" value="OLFACTORYR"/>
</dbReference>
<dbReference type="InterPro" id="IPR017452">
    <property type="entry name" value="GPCR_Rhodpsn_7TM"/>
</dbReference>
<keyword evidence="8 14" id="KW-0472">Membrane</keyword>
<reference evidence="16" key="1">
    <citation type="thesis" date="2020" institute="ProQuest LLC" country="789 East Eisenhower Parkway, Ann Arbor, MI, USA">
        <title>Comparative Genomics and Chromosome Evolution.</title>
        <authorList>
            <person name="Mudd A.B."/>
        </authorList>
    </citation>
    <scope>NUCLEOTIDE SEQUENCE</scope>
    <source>
        <strain evidence="16">1538</strain>
        <tissue evidence="16">Blood</tissue>
    </source>
</reference>
<comment type="similarity">
    <text evidence="13">Belongs to the G-protein coupled receptor 1 family.</text>
</comment>
<dbReference type="Pfam" id="PF13853">
    <property type="entry name" value="7tm_4"/>
    <property type="match status" value="1"/>
</dbReference>
<keyword evidence="5 14" id="KW-0552">Olfaction</keyword>
<feature type="transmembrane region" description="Helical" evidence="14">
    <location>
        <begin position="198"/>
        <end position="221"/>
    </location>
</feature>
<proteinExistence type="inferred from homology"/>
<keyword evidence="6 14" id="KW-1133">Transmembrane helix</keyword>
<evidence type="ECO:0000256" key="8">
    <source>
        <dbReference type="ARBA" id="ARBA00023136"/>
    </source>
</evidence>
<accession>A0AAV3ARI6</accession>
<evidence type="ECO:0000256" key="13">
    <source>
        <dbReference type="RuleBase" id="RU000688"/>
    </source>
</evidence>
<keyword evidence="12 13" id="KW-0807">Transducer</keyword>
<dbReference type="PRINTS" id="PR00237">
    <property type="entry name" value="GPCRRHODOPSN"/>
</dbReference>
<organism evidence="16 17">
    <name type="scientific">Pyxicephalus adspersus</name>
    <name type="common">African bullfrog</name>
    <dbReference type="NCBI Taxonomy" id="30357"/>
    <lineage>
        <taxon>Eukaryota</taxon>
        <taxon>Metazoa</taxon>
        <taxon>Chordata</taxon>
        <taxon>Craniata</taxon>
        <taxon>Vertebrata</taxon>
        <taxon>Euteleostomi</taxon>
        <taxon>Amphibia</taxon>
        <taxon>Batrachia</taxon>
        <taxon>Anura</taxon>
        <taxon>Neobatrachia</taxon>
        <taxon>Ranoidea</taxon>
        <taxon>Pyxicephalidae</taxon>
        <taxon>Pyxicephalinae</taxon>
        <taxon>Pyxicephalus</taxon>
    </lineage>
</organism>
<feature type="transmembrane region" description="Helical" evidence="14">
    <location>
        <begin position="136"/>
        <end position="158"/>
    </location>
</feature>
<keyword evidence="4 13" id="KW-0812">Transmembrane</keyword>
<evidence type="ECO:0000256" key="5">
    <source>
        <dbReference type="ARBA" id="ARBA00022725"/>
    </source>
</evidence>
<dbReference type="InterPro" id="IPR050939">
    <property type="entry name" value="Olfactory_GPCR1"/>
</dbReference>
<dbReference type="GO" id="GO:0004930">
    <property type="term" value="F:G protein-coupled receptor activity"/>
    <property type="evidence" value="ECO:0007669"/>
    <property type="project" value="UniProtKB-KW"/>
</dbReference>
<dbReference type="InterPro" id="IPR000725">
    <property type="entry name" value="Olfact_rcpt"/>
</dbReference>
<keyword evidence="9" id="KW-1015">Disulfide bond</keyword>
<feature type="transmembrane region" description="Helical" evidence="14">
    <location>
        <begin position="269"/>
        <end position="288"/>
    </location>
</feature>
<evidence type="ECO:0000256" key="14">
    <source>
        <dbReference type="RuleBase" id="RU363047"/>
    </source>
</evidence>
<evidence type="ECO:0000256" key="10">
    <source>
        <dbReference type="ARBA" id="ARBA00023170"/>
    </source>
</evidence>
<keyword evidence="11" id="KW-0325">Glycoprotein</keyword>
<feature type="transmembrane region" description="Helical" evidence="14">
    <location>
        <begin position="21"/>
        <end position="45"/>
    </location>
</feature>
<keyword evidence="3 14" id="KW-0716">Sensory transduction</keyword>
<dbReference type="EMBL" id="DYDO01000002">
    <property type="protein sequence ID" value="DBA29773.1"/>
    <property type="molecule type" value="Genomic_DNA"/>
</dbReference>
<keyword evidence="17" id="KW-1185">Reference proteome</keyword>
<feature type="transmembrane region" description="Helical" evidence="14">
    <location>
        <begin position="97"/>
        <end position="116"/>
    </location>
</feature>
<feature type="transmembrane region" description="Helical" evidence="14">
    <location>
        <begin position="57"/>
        <end position="77"/>
    </location>
</feature>
<evidence type="ECO:0000313" key="16">
    <source>
        <dbReference type="EMBL" id="DBA29773.1"/>
    </source>
</evidence>
<sequence>MDLISVLIQLLGFHAPQHIKYFIFFVFFIIYCATICGNLLIITLVSYSKSLHSPMYFFLFHLSVSDILLITTILPNMLYDVLMEETTMPFSGCISQLYFFAVAGMLECLLLAVMSFDRYSAICRPLHYNLIMNLKFCWVMVSICWALSIFVIFVYALIISQLQFCDLNIIDHYFCDFDPILELSCSDTIMVQIALKSAIAIVVVMPFCTIIVSYIYIIVTIFKIHSISGRKKVFSTCSSHLTVVSIYYGTLFCVHLIPSRGKTWNSSKYLSLMYTLVTPLLNPIIYSLRNKDFKNAAGKLINFLLVYYQ</sequence>
<dbReference type="PANTHER" id="PTHR24242">
    <property type="entry name" value="G-PROTEIN COUPLED RECEPTOR"/>
    <property type="match status" value="1"/>
</dbReference>
<feature type="domain" description="G-protein coupled receptors family 1 profile" evidence="15">
    <location>
        <begin position="37"/>
        <end position="286"/>
    </location>
</feature>
<evidence type="ECO:0000256" key="1">
    <source>
        <dbReference type="ARBA" id="ARBA00004651"/>
    </source>
</evidence>
<dbReference type="PROSITE" id="PS00237">
    <property type="entry name" value="G_PROTEIN_RECEP_F1_1"/>
    <property type="match status" value="1"/>
</dbReference>
<evidence type="ECO:0000256" key="7">
    <source>
        <dbReference type="ARBA" id="ARBA00023040"/>
    </source>
</evidence>
<evidence type="ECO:0000256" key="11">
    <source>
        <dbReference type="ARBA" id="ARBA00023180"/>
    </source>
</evidence>
<keyword evidence="7 13" id="KW-0297">G-protein coupled receptor</keyword>
<evidence type="ECO:0000313" key="17">
    <source>
        <dbReference type="Proteomes" id="UP001181693"/>
    </source>
</evidence>
<dbReference type="GO" id="GO:0004984">
    <property type="term" value="F:olfactory receptor activity"/>
    <property type="evidence" value="ECO:0007669"/>
    <property type="project" value="InterPro"/>
</dbReference>
<dbReference type="FunFam" id="1.20.1070.10:FF:000010">
    <property type="entry name" value="Olfactory receptor"/>
    <property type="match status" value="1"/>
</dbReference>
<comment type="subcellular location">
    <subcellularLocation>
        <location evidence="1 14">Cell membrane</location>
        <topology evidence="1 14">Multi-pass membrane protein</topology>
    </subcellularLocation>
</comment>
<dbReference type="AlphaFoldDB" id="A0AAV3ARI6"/>
<dbReference type="PROSITE" id="PS50262">
    <property type="entry name" value="G_PROTEIN_RECEP_F1_2"/>
    <property type="match status" value="1"/>
</dbReference>
<evidence type="ECO:0000256" key="3">
    <source>
        <dbReference type="ARBA" id="ARBA00022606"/>
    </source>
</evidence>
<dbReference type="InterPro" id="IPR000276">
    <property type="entry name" value="GPCR_Rhodpsn"/>
</dbReference>
<dbReference type="SUPFAM" id="SSF81321">
    <property type="entry name" value="Family A G protein-coupled receptor-like"/>
    <property type="match status" value="1"/>
</dbReference>
<keyword evidence="2 14" id="KW-1003">Cell membrane</keyword>
<feature type="transmembrane region" description="Helical" evidence="14">
    <location>
        <begin position="233"/>
        <end position="257"/>
    </location>
</feature>
<name>A0AAV3ARI6_PYXAD</name>
<dbReference type="GO" id="GO:0005886">
    <property type="term" value="C:plasma membrane"/>
    <property type="evidence" value="ECO:0007669"/>
    <property type="project" value="UniProtKB-SubCell"/>
</dbReference>
<gene>
    <name evidence="16" type="ORF">GDO54_005833</name>
</gene>
<evidence type="ECO:0000256" key="2">
    <source>
        <dbReference type="ARBA" id="ARBA00022475"/>
    </source>
</evidence>
<dbReference type="PANTHER" id="PTHR24242:SF253">
    <property type="entry name" value="OLFACTORY RECEPTOR-RELATED"/>
    <property type="match status" value="1"/>
</dbReference>
<evidence type="ECO:0000256" key="4">
    <source>
        <dbReference type="ARBA" id="ARBA00022692"/>
    </source>
</evidence>
<evidence type="ECO:0000256" key="6">
    <source>
        <dbReference type="ARBA" id="ARBA00022989"/>
    </source>
</evidence>
<protein>
    <recommendedName>
        <fullName evidence="14">Olfactory receptor</fullName>
    </recommendedName>
</protein>
<evidence type="ECO:0000256" key="12">
    <source>
        <dbReference type="ARBA" id="ARBA00023224"/>
    </source>
</evidence>
<comment type="caution">
    <text evidence="16">The sequence shown here is derived from an EMBL/GenBank/DDBJ whole genome shotgun (WGS) entry which is preliminary data.</text>
</comment>